<evidence type="ECO:0000256" key="6">
    <source>
        <dbReference type="SAM" id="Phobius"/>
    </source>
</evidence>
<keyword evidence="5 6" id="KW-0472">Membrane</keyword>
<proteinExistence type="predicted"/>
<keyword evidence="7" id="KW-0132">Cell division</keyword>
<dbReference type="GO" id="GO:0008360">
    <property type="term" value="P:regulation of cell shape"/>
    <property type="evidence" value="ECO:0007669"/>
    <property type="project" value="UniProtKB-KW"/>
</dbReference>
<keyword evidence="2 6" id="KW-0812">Transmembrane</keyword>
<keyword evidence="8" id="KW-1185">Reference proteome</keyword>
<protein>
    <submittedName>
        <fullName evidence="7">Cell division protein FtsW (Lipid II flippase)</fullName>
    </submittedName>
</protein>
<gene>
    <name evidence="7" type="ORF">HNQ94_001511</name>
</gene>
<feature type="transmembrane region" description="Helical" evidence="6">
    <location>
        <begin position="285"/>
        <end position="311"/>
    </location>
</feature>
<feature type="transmembrane region" description="Helical" evidence="6">
    <location>
        <begin position="75"/>
        <end position="93"/>
    </location>
</feature>
<dbReference type="PROSITE" id="PS51257">
    <property type="entry name" value="PROKAR_LIPOPROTEIN"/>
    <property type="match status" value="1"/>
</dbReference>
<evidence type="ECO:0000256" key="3">
    <source>
        <dbReference type="ARBA" id="ARBA00022960"/>
    </source>
</evidence>
<evidence type="ECO:0000256" key="4">
    <source>
        <dbReference type="ARBA" id="ARBA00022989"/>
    </source>
</evidence>
<evidence type="ECO:0000313" key="8">
    <source>
        <dbReference type="Proteomes" id="UP000581688"/>
    </source>
</evidence>
<feature type="transmembrane region" description="Helical" evidence="6">
    <location>
        <begin position="12"/>
        <end position="30"/>
    </location>
</feature>
<dbReference type="GO" id="GO:0005886">
    <property type="term" value="C:plasma membrane"/>
    <property type="evidence" value="ECO:0007669"/>
    <property type="project" value="TreeGrafter"/>
</dbReference>
<feature type="transmembrane region" description="Helical" evidence="6">
    <location>
        <begin position="113"/>
        <end position="132"/>
    </location>
</feature>
<keyword evidence="7" id="KW-0131">Cell cycle</keyword>
<dbReference type="Proteomes" id="UP000581688">
    <property type="component" value="Unassembled WGS sequence"/>
</dbReference>
<sequence length="392" mass="43885">MSRDNTRYNIDYFLLFIVLLLGVVSCLSLYTLQDFLPAKLMETKFYLRQIVWYILGAFTIVVMMILDYDRLRKVAWFLYGVGVLSLAGLYVLPETIALELNGARGWYQTPFGTIQPAEFMKVFLIIILAHVITSHNEKRKEPRFLDDIWLLLKITLISIPPIGLVAMQPDLGSAVVFASIVGFLVLVSGIRWRILLLIGALVAALLGMIAGLYLLFPELVNTVLKDTIFAHVFERFEAFFDPNQNADQSGYQINKALLAIGSGQLLGKGLMNIEVYNIPERHSDMIFTVIAEQAGFLGASFVVTLFFLLIYRIIHTALACKDPFGSYLCTGVVGMITYQVIQNIGMSIKLLPITGLPLPFISSGGSSLIAYMMMIGLVLNVKSRTRTYMFDD</sequence>
<comment type="subcellular location">
    <subcellularLocation>
        <location evidence="1">Membrane</location>
        <topology evidence="1">Multi-pass membrane protein</topology>
    </subcellularLocation>
</comment>
<dbReference type="AlphaFoldDB" id="A0A841Q3W7"/>
<dbReference type="GO" id="GO:0015648">
    <property type="term" value="F:lipid-linked peptidoglycan transporter activity"/>
    <property type="evidence" value="ECO:0007669"/>
    <property type="project" value="TreeGrafter"/>
</dbReference>
<dbReference type="PANTHER" id="PTHR30474">
    <property type="entry name" value="CELL CYCLE PROTEIN"/>
    <property type="match status" value="1"/>
</dbReference>
<keyword evidence="4 6" id="KW-1133">Transmembrane helix</keyword>
<dbReference type="PANTHER" id="PTHR30474:SF1">
    <property type="entry name" value="PEPTIDOGLYCAN GLYCOSYLTRANSFERASE MRDB"/>
    <property type="match status" value="1"/>
</dbReference>
<feature type="transmembrane region" description="Helical" evidence="6">
    <location>
        <begin position="361"/>
        <end position="381"/>
    </location>
</feature>
<feature type="transmembrane region" description="Helical" evidence="6">
    <location>
        <begin position="323"/>
        <end position="341"/>
    </location>
</feature>
<feature type="transmembrane region" description="Helical" evidence="6">
    <location>
        <begin position="50"/>
        <end position="68"/>
    </location>
</feature>
<feature type="transmembrane region" description="Helical" evidence="6">
    <location>
        <begin position="144"/>
        <end position="165"/>
    </location>
</feature>
<dbReference type="RefSeq" id="WP_174495819.1">
    <property type="nucleotide sequence ID" value="NZ_CADDWK010000004.1"/>
</dbReference>
<evidence type="ECO:0000256" key="2">
    <source>
        <dbReference type="ARBA" id="ARBA00022692"/>
    </source>
</evidence>
<name>A0A841Q3W7_9BACI</name>
<keyword evidence="3" id="KW-0133">Cell shape</keyword>
<comment type="caution">
    <text evidence="7">The sequence shown here is derived from an EMBL/GenBank/DDBJ whole genome shotgun (WGS) entry which is preliminary data.</text>
</comment>
<dbReference type="InterPro" id="IPR001182">
    <property type="entry name" value="FtsW/RodA"/>
</dbReference>
<reference evidence="7 8" key="1">
    <citation type="submission" date="2020-08" db="EMBL/GenBank/DDBJ databases">
        <title>Genomic Encyclopedia of Type Strains, Phase IV (KMG-IV): sequencing the most valuable type-strain genomes for metagenomic binning, comparative biology and taxonomic classification.</title>
        <authorList>
            <person name="Goeker M."/>
        </authorList>
    </citation>
    <scope>NUCLEOTIDE SEQUENCE [LARGE SCALE GENOMIC DNA]</scope>
    <source>
        <strain evidence="7 8">DSM 19612</strain>
    </source>
</reference>
<feature type="transmembrane region" description="Helical" evidence="6">
    <location>
        <begin position="171"/>
        <end position="187"/>
    </location>
</feature>
<feature type="transmembrane region" description="Helical" evidence="6">
    <location>
        <begin position="194"/>
        <end position="216"/>
    </location>
</feature>
<organism evidence="7 8">
    <name type="scientific">Salirhabdus euzebyi</name>
    <dbReference type="NCBI Taxonomy" id="394506"/>
    <lineage>
        <taxon>Bacteria</taxon>
        <taxon>Bacillati</taxon>
        <taxon>Bacillota</taxon>
        <taxon>Bacilli</taxon>
        <taxon>Bacillales</taxon>
        <taxon>Bacillaceae</taxon>
        <taxon>Salirhabdus</taxon>
    </lineage>
</organism>
<evidence type="ECO:0000256" key="1">
    <source>
        <dbReference type="ARBA" id="ARBA00004141"/>
    </source>
</evidence>
<dbReference type="EMBL" id="JACHGH010000004">
    <property type="protein sequence ID" value="MBB6453063.1"/>
    <property type="molecule type" value="Genomic_DNA"/>
</dbReference>
<dbReference type="GO" id="GO:0051301">
    <property type="term" value="P:cell division"/>
    <property type="evidence" value="ECO:0007669"/>
    <property type="project" value="UniProtKB-KW"/>
</dbReference>
<evidence type="ECO:0000313" key="7">
    <source>
        <dbReference type="EMBL" id="MBB6453063.1"/>
    </source>
</evidence>
<dbReference type="GO" id="GO:0032153">
    <property type="term" value="C:cell division site"/>
    <property type="evidence" value="ECO:0007669"/>
    <property type="project" value="TreeGrafter"/>
</dbReference>
<dbReference type="Pfam" id="PF01098">
    <property type="entry name" value="FTSW_RODA_SPOVE"/>
    <property type="match status" value="1"/>
</dbReference>
<accession>A0A841Q3W7</accession>
<evidence type="ECO:0000256" key="5">
    <source>
        <dbReference type="ARBA" id="ARBA00023136"/>
    </source>
</evidence>